<dbReference type="InterPro" id="IPR056159">
    <property type="entry name" value="Beta-prop_IFT121_TULP_N"/>
</dbReference>
<keyword evidence="5" id="KW-0677">Repeat</keyword>
<accession>A0A7I8VVE0</accession>
<evidence type="ECO:0000259" key="7">
    <source>
        <dbReference type="PROSITE" id="PS50225"/>
    </source>
</evidence>
<dbReference type="OrthoDB" id="8775810at2759"/>
<dbReference type="PANTHER" id="PTHR16517:SF2">
    <property type="entry name" value="TUBBY-RELATED PROTEIN 4"/>
    <property type="match status" value="1"/>
</dbReference>
<evidence type="ECO:0000256" key="3">
    <source>
        <dbReference type="ARBA" id="ARBA00022490"/>
    </source>
</evidence>
<dbReference type="Pfam" id="PF24797">
    <property type="entry name" value="Beta-prop_WDR35_TULP_N"/>
    <property type="match status" value="1"/>
</dbReference>
<feature type="compositionally biased region" description="Polar residues" evidence="6">
    <location>
        <begin position="686"/>
        <end position="704"/>
    </location>
</feature>
<dbReference type="InterPro" id="IPR025659">
    <property type="entry name" value="Tubby-like_C"/>
</dbReference>
<dbReference type="InterPro" id="IPR000007">
    <property type="entry name" value="Tubby_C"/>
</dbReference>
<sequence length="901" mass="100744">MYLWWEEGAVRRSDCVVHSVSWMGRVPDSVQSDGEGWEIDENQYYTQGWLATGNANGMIGVTFTETGNSSNAFDTPNRTNFNLRGHRHEVTLVRWNEPFQKLATCDVTGVIFVWIRHEGRWSIELINDRSCAVTDLTWSHDGRMALITYRDGFVLVGSVTGQRYWSNTLPLDGAVITCSCWSPDDQRVLLATSNGVVLALTASGIALGQISTLGDGTEITHLSWSCEKFVLKDSSSSSASSSGTDVINPPSSRTHVLAIVFKNGAIHLTKDQTDATWAKIVRTLFSGVQVDWSHDGEILAVAGYTRLVNLECQSQVRLYSKEGVLQVFVPLPNQPGKPVTCVSWAHCDRRLLVAAGCHVHTAWVLPEPPKLQTFCCRSLQKSVQQEKDIAKLPIPESLQKNVRVFFSPTIRGYIPDACRIRQFVCTPPPADERLYCTMLRVNSTAEDDEHYMLYVEYMGGLVPLLKGKRVSKLRPEFTIYDPKSQTSSDECEDVYSSPARRKRSKKRNMVLVNSEVLYDDNLPERNRMVHITSNLWGTRFKIHGLAHFLPAQLASVTYKTSVLHLQPRQMTINLIELSRGDLKFDYGKRDVSWSESDDEKTPVSTGPLPPIQPVKDAPISPEPPVAPPLLLAPNDIDPSAVLSMAAHRLMSSDLQYIDDDSIEDSNEEKRIVLTPSSQKKIDFALDSSNSNTPTINSRPQTPNATPRRRKLRHLLHCGSLEQLQSPSEVGPTSILCSAPPSLHGSPVKRAVARLASPLLGVRRRHNRQGDSSDEEAGDYKDLESWQKARLHRKLRRSRGHSCSRLHSVAPAVGGSLQQNQQCLVMHNKAPLWNENSHVYQLDFGGRVTQESAKNFQIELRGKQVMQFGRIDTNAYTLDFERPFSACQAFAVALANITQRLK</sequence>
<dbReference type="InterPro" id="IPR001496">
    <property type="entry name" value="SOCS_box"/>
</dbReference>
<comment type="similarity">
    <text evidence="2">Belongs to the TUB family.</text>
</comment>
<dbReference type="GO" id="GO:0005737">
    <property type="term" value="C:cytoplasm"/>
    <property type="evidence" value="ECO:0007669"/>
    <property type="project" value="UniProtKB-SubCell"/>
</dbReference>
<dbReference type="Pfam" id="PF01167">
    <property type="entry name" value="Tub"/>
    <property type="match status" value="1"/>
</dbReference>
<dbReference type="SUPFAM" id="SSF54518">
    <property type="entry name" value="Tubby C-terminal domain-like"/>
    <property type="match status" value="1"/>
</dbReference>
<feature type="region of interest" description="Disordered" evidence="6">
    <location>
        <begin position="591"/>
        <end position="610"/>
    </location>
</feature>
<feature type="domain" description="SOCS box" evidence="7">
    <location>
        <begin position="367"/>
        <end position="408"/>
    </location>
</feature>
<proteinExistence type="inferred from homology"/>
<name>A0A7I8VVE0_9ANNE</name>
<reference evidence="8 9" key="1">
    <citation type="submission" date="2020-08" db="EMBL/GenBank/DDBJ databases">
        <authorList>
            <person name="Hejnol A."/>
        </authorList>
    </citation>
    <scope>NUCLEOTIDE SEQUENCE [LARGE SCALE GENOMIC DNA]</scope>
</reference>
<dbReference type="SUPFAM" id="SSF50978">
    <property type="entry name" value="WD40 repeat-like"/>
    <property type="match status" value="1"/>
</dbReference>
<evidence type="ECO:0000313" key="9">
    <source>
        <dbReference type="Proteomes" id="UP000549394"/>
    </source>
</evidence>
<keyword evidence="3" id="KW-0963">Cytoplasm</keyword>
<dbReference type="InterPro" id="IPR015943">
    <property type="entry name" value="WD40/YVTN_repeat-like_dom_sf"/>
</dbReference>
<dbReference type="Proteomes" id="UP000549394">
    <property type="component" value="Unassembled WGS sequence"/>
</dbReference>
<feature type="region of interest" description="Disordered" evidence="6">
    <location>
        <begin position="684"/>
        <end position="707"/>
    </location>
</feature>
<dbReference type="EMBL" id="CAJFCJ010000012">
    <property type="protein sequence ID" value="CAD5120311.1"/>
    <property type="molecule type" value="Genomic_DNA"/>
</dbReference>
<organism evidence="8 9">
    <name type="scientific">Dimorphilus gyrociliatus</name>
    <dbReference type="NCBI Taxonomy" id="2664684"/>
    <lineage>
        <taxon>Eukaryota</taxon>
        <taxon>Metazoa</taxon>
        <taxon>Spiralia</taxon>
        <taxon>Lophotrochozoa</taxon>
        <taxon>Annelida</taxon>
        <taxon>Polychaeta</taxon>
        <taxon>Polychaeta incertae sedis</taxon>
        <taxon>Dinophilidae</taxon>
        <taxon>Dimorphilus</taxon>
    </lineage>
</organism>
<evidence type="ECO:0000256" key="2">
    <source>
        <dbReference type="ARBA" id="ARBA00007129"/>
    </source>
</evidence>
<dbReference type="PANTHER" id="PTHR16517">
    <property type="entry name" value="TUBBY-RELATED"/>
    <property type="match status" value="1"/>
</dbReference>
<keyword evidence="4" id="KW-0853">WD repeat</keyword>
<dbReference type="InterPro" id="IPR036322">
    <property type="entry name" value="WD40_repeat_dom_sf"/>
</dbReference>
<comment type="caution">
    <text evidence="8">The sequence shown here is derived from an EMBL/GenBank/DDBJ whole genome shotgun (WGS) entry which is preliminary data.</text>
</comment>
<protein>
    <submittedName>
        <fullName evidence="8">DgyrCDS8887</fullName>
    </submittedName>
</protein>
<keyword evidence="9" id="KW-1185">Reference proteome</keyword>
<evidence type="ECO:0000256" key="5">
    <source>
        <dbReference type="ARBA" id="ARBA00022737"/>
    </source>
</evidence>
<dbReference type="Gene3D" id="2.130.10.10">
    <property type="entry name" value="YVTN repeat-like/Quinoprotein amine dehydrogenase"/>
    <property type="match status" value="1"/>
</dbReference>
<evidence type="ECO:0000256" key="1">
    <source>
        <dbReference type="ARBA" id="ARBA00004496"/>
    </source>
</evidence>
<comment type="subcellular location">
    <subcellularLocation>
        <location evidence="1">Cytoplasm</location>
    </subcellularLocation>
</comment>
<dbReference type="Gene3D" id="3.20.90.10">
    <property type="entry name" value="Tubby Protein, Chain A"/>
    <property type="match status" value="1"/>
</dbReference>
<dbReference type="PROSITE" id="PS50225">
    <property type="entry name" value="SOCS"/>
    <property type="match status" value="1"/>
</dbReference>
<gene>
    <name evidence="8" type="ORF">DGYR_LOCUS8422</name>
</gene>
<evidence type="ECO:0000313" key="8">
    <source>
        <dbReference type="EMBL" id="CAD5120311.1"/>
    </source>
</evidence>
<evidence type="ECO:0000256" key="4">
    <source>
        <dbReference type="ARBA" id="ARBA00022574"/>
    </source>
</evidence>
<evidence type="ECO:0000256" key="6">
    <source>
        <dbReference type="SAM" id="MobiDB-lite"/>
    </source>
</evidence>
<dbReference type="AlphaFoldDB" id="A0A7I8VVE0"/>